<dbReference type="InterPro" id="IPR050469">
    <property type="entry name" value="Diguanylate_Cyclase"/>
</dbReference>
<dbReference type="GO" id="GO:0052621">
    <property type="term" value="F:diguanylate cyclase activity"/>
    <property type="evidence" value="ECO:0007669"/>
    <property type="project" value="UniProtKB-EC"/>
</dbReference>
<evidence type="ECO:0000313" key="4">
    <source>
        <dbReference type="Proteomes" id="UP000534783"/>
    </source>
</evidence>
<organism evidence="3 4">
    <name type="scientific">Candidatus Manganitrophus noduliformans</name>
    <dbReference type="NCBI Taxonomy" id="2606439"/>
    <lineage>
        <taxon>Bacteria</taxon>
        <taxon>Pseudomonadati</taxon>
        <taxon>Nitrospirota</taxon>
        <taxon>Nitrospiria</taxon>
        <taxon>Candidatus Troglogloeales</taxon>
        <taxon>Candidatus Manganitrophaceae</taxon>
        <taxon>Candidatus Manganitrophus</taxon>
    </lineage>
</organism>
<dbReference type="InterPro" id="IPR043128">
    <property type="entry name" value="Rev_trsase/Diguanyl_cyclase"/>
</dbReference>
<dbReference type="GO" id="GO:0005886">
    <property type="term" value="C:plasma membrane"/>
    <property type="evidence" value="ECO:0007669"/>
    <property type="project" value="TreeGrafter"/>
</dbReference>
<dbReference type="AlphaFoldDB" id="A0A7X6DSV3"/>
<dbReference type="SMART" id="SM00065">
    <property type="entry name" value="GAF"/>
    <property type="match status" value="1"/>
</dbReference>
<name>A0A7X6DSV3_9BACT</name>
<dbReference type="InterPro" id="IPR029016">
    <property type="entry name" value="GAF-like_dom_sf"/>
</dbReference>
<evidence type="ECO:0000256" key="1">
    <source>
        <dbReference type="ARBA" id="ARBA00012528"/>
    </source>
</evidence>
<evidence type="ECO:0000259" key="2">
    <source>
        <dbReference type="PROSITE" id="PS50887"/>
    </source>
</evidence>
<dbReference type="Gene3D" id="3.30.70.270">
    <property type="match status" value="1"/>
</dbReference>
<protein>
    <recommendedName>
        <fullName evidence="1">diguanylate cyclase</fullName>
        <ecNumber evidence="1">2.7.7.65</ecNumber>
    </recommendedName>
</protein>
<dbReference type="NCBIfam" id="TIGR00254">
    <property type="entry name" value="GGDEF"/>
    <property type="match status" value="1"/>
</dbReference>
<dbReference type="Pfam" id="PF01590">
    <property type="entry name" value="GAF"/>
    <property type="match status" value="1"/>
</dbReference>
<dbReference type="SMART" id="SM00267">
    <property type="entry name" value="GGDEF"/>
    <property type="match status" value="1"/>
</dbReference>
<dbReference type="Gene3D" id="3.30.450.40">
    <property type="match status" value="1"/>
</dbReference>
<sequence>MLRVIMSTAQKMVRGESWSLLLSDEMKDELYFELTKGINPKSIKGVRYKWGEGPVGWVAAKGIPLLITDFSKETQFQRSEFYPHTKVKSVLSVPIISKRKVIGVIQMINRSDRRAFDQNDLDLLLKLVDQAALAIERSSLYQKMSDLATTDDLTRLYNFRFLDQTLDIEIKRCQRYGSCISLIFLDMDHFKLVNDQYGHLMGSQVLIEVAQILRKTLREVDIIARYGGDEFVVVLPETNVETSSRIAHRVRNAIRTHEFLKREGLSIHLSASFGIAGFPEHAKNKTDLIRLADQAMYKAKVMGRDKIFLA</sequence>
<comment type="caution">
    <text evidence="3">The sequence shown here is derived from an EMBL/GenBank/DDBJ whole genome shotgun (WGS) entry which is preliminary data.</text>
</comment>
<dbReference type="PROSITE" id="PS50887">
    <property type="entry name" value="GGDEF"/>
    <property type="match status" value="1"/>
</dbReference>
<dbReference type="CDD" id="cd01949">
    <property type="entry name" value="GGDEF"/>
    <property type="match status" value="1"/>
</dbReference>
<dbReference type="SUPFAM" id="SSF55781">
    <property type="entry name" value="GAF domain-like"/>
    <property type="match status" value="1"/>
</dbReference>
<evidence type="ECO:0000313" key="3">
    <source>
        <dbReference type="EMBL" id="NKE72740.1"/>
    </source>
</evidence>
<reference evidence="3 4" key="1">
    <citation type="journal article" date="2020" name="Nature">
        <title>Bacterial chemolithoautotrophy via manganese oxidation.</title>
        <authorList>
            <person name="Yu H."/>
            <person name="Leadbetter J.R."/>
        </authorList>
    </citation>
    <scope>NUCLEOTIDE SEQUENCE [LARGE SCALE GENOMIC DNA]</scope>
    <source>
        <strain evidence="3 4">Mn-1</strain>
    </source>
</reference>
<dbReference type="Pfam" id="PF00990">
    <property type="entry name" value="GGDEF"/>
    <property type="match status" value="1"/>
</dbReference>
<gene>
    <name evidence="3" type="ORF">MNODULE_18475</name>
</gene>
<dbReference type="GO" id="GO:0043709">
    <property type="term" value="P:cell adhesion involved in single-species biofilm formation"/>
    <property type="evidence" value="ECO:0007669"/>
    <property type="project" value="TreeGrafter"/>
</dbReference>
<dbReference type="Proteomes" id="UP000534783">
    <property type="component" value="Unassembled WGS sequence"/>
</dbReference>
<keyword evidence="4" id="KW-1185">Reference proteome</keyword>
<dbReference type="PANTHER" id="PTHR45138">
    <property type="entry name" value="REGULATORY COMPONENTS OF SENSORY TRANSDUCTION SYSTEM"/>
    <property type="match status" value="1"/>
</dbReference>
<dbReference type="PANTHER" id="PTHR45138:SF6">
    <property type="entry name" value="DIGUANYLATE CYCLASE DGCN"/>
    <property type="match status" value="1"/>
</dbReference>
<accession>A0A7X6DSV3</accession>
<dbReference type="EC" id="2.7.7.65" evidence="1"/>
<dbReference type="InterPro" id="IPR003018">
    <property type="entry name" value="GAF"/>
</dbReference>
<dbReference type="InterPro" id="IPR000160">
    <property type="entry name" value="GGDEF_dom"/>
</dbReference>
<dbReference type="SUPFAM" id="SSF55073">
    <property type="entry name" value="Nucleotide cyclase"/>
    <property type="match status" value="1"/>
</dbReference>
<feature type="domain" description="GGDEF" evidence="2">
    <location>
        <begin position="178"/>
        <end position="310"/>
    </location>
</feature>
<dbReference type="EMBL" id="VTOW01000004">
    <property type="protein sequence ID" value="NKE72740.1"/>
    <property type="molecule type" value="Genomic_DNA"/>
</dbReference>
<dbReference type="InterPro" id="IPR029787">
    <property type="entry name" value="Nucleotide_cyclase"/>
</dbReference>
<dbReference type="FunFam" id="3.30.70.270:FF:000001">
    <property type="entry name" value="Diguanylate cyclase domain protein"/>
    <property type="match status" value="1"/>
</dbReference>
<proteinExistence type="predicted"/>
<dbReference type="GO" id="GO:1902201">
    <property type="term" value="P:negative regulation of bacterial-type flagellum-dependent cell motility"/>
    <property type="evidence" value="ECO:0007669"/>
    <property type="project" value="TreeGrafter"/>
</dbReference>